<comment type="similarity">
    <text evidence="7">Belongs to the methyl-accepting chemotaxis (MCP) protein family.</text>
</comment>
<dbReference type="SMART" id="SM00304">
    <property type="entry name" value="HAMP"/>
    <property type="match status" value="2"/>
</dbReference>
<reference evidence="14" key="1">
    <citation type="journal article" date="2014" name="Int. J. Syst. Evol. Microbiol.">
        <title>Complete genome sequence of Corynebacterium casei LMG S-19264T (=DSM 44701T), isolated from a smear-ripened cheese.</title>
        <authorList>
            <consortium name="US DOE Joint Genome Institute (JGI-PGF)"/>
            <person name="Walter F."/>
            <person name="Albersmeier A."/>
            <person name="Kalinowski J."/>
            <person name="Ruckert C."/>
        </authorList>
    </citation>
    <scope>NUCLEOTIDE SEQUENCE</scope>
    <source>
        <strain evidence="14">CGMCC 1.10859</strain>
    </source>
</reference>
<dbReference type="SUPFAM" id="SSF55785">
    <property type="entry name" value="PYP-like sensor domain (PAS domain)"/>
    <property type="match status" value="1"/>
</dbReference>
<evidence type="ECO:0000313" key="16">
    <source>
        <dbReference type="Proteomes" id="UP000199541"/>
    </source>
</evidence>
<dbReference type="InterPro" id="IPR000014">
    <property type="entry name" value="PAS"/>
</dbReference>
<reference evidence="14" key="3">
    <citation type="submission" date="2023-06" db="EMBL/GenBank/DDBJ databases">
        <authorList>
            <person name="Sun Q."/>
            <person name="Zhou Y."/>
        </authorList>
    </citation>
    <scope>NUCLEOTIDE SEQUENCE</scope>
    <source>
        <strain evidence="14">CGMCC 1.10859</strain>
    </source>
</reference>
<evidence type="ECO:0000256" key="6">
    <source>
        <dbReference type="ARBA" id="ARBA00023136"/>
    </source>
</evidence>
<dbReference type="EMBL" id="BNAB01000008">
    <property type="protein sequence ID" value="GHE02052.1"/>
    <property type="molecule type" value="Genomic_DNA"/>
</dbReference>
<protein>
    <submittedName>
        <fullName evidence="15">Methyl-accepting chemotaxis protein</fullName>
    </submittedName>
</protein>
<dbReference type="Pfam" id="PF02743">
    <property type="entry name" value="dCache_1"/>
    <property type="match status" value="1"/>
</dbReference>
<evidence type="ECO:0000256" key="2">
    <source>
        <dbReference type="ARBA" id="ARBA00022475"/>
    </source>
</evidence>
<keyword evidence="3" id="KW-0145">Chemotaxis</keyword>
<feature type="region of interest" description="Disordered" evidence="9">
    <location>
        <begin position="990"/>
        <end position="1012"/>
    </location>
</feature>
<dbReference type="GO" id="GO:0006935">
    <property type="term" value="P:chemotaxis"/>
    <property type="evidence" value="ECO:0007669"/>
    <property type="project" value="UniProtKB-KW"/>
</dbReference>
<dbReference type="Gene3D" id="3.30.450.20">
    <property type="entry name" value="PAS domain"/>
    <property type="match status" value="3"/>
</dbReference>
<dbReference type="InterPro" id="IPR000700">
    <property type="entry name" value="PAS-assoc_C"/>
</dbReference>
<feature type="domain" description="HAMP" evidence="13">
    <location>
        <begin position="674"/>
        <end position="726"/>
    </location>
</feature>
<evidence type="ECO:0000256" key="4">
    <source>
        <dbReference type="ARBA" id="ARBA00022692"/>
    </source>
</evidence>
<dbReference type="SUPFAM" id="SSF158472">
    <property type="entry name" value="HAMP domain-like"/>
    <property type="match status" value="1"/>
</dbReference>
<dbReference type="PROSITE" id="PS50113">
    <property type="entry name" value="PAC"/>
    <property type="match status" value="1"/>
</dbReference>
<evidence type="ECO:0000256" key="7">
    <source>
        <dbReference type="ARBA" id="ARBA00029447"/>
    </source>
</evidence>
<gene>
    <name evidence="14" type="ORF">GCM10008024_20110</name>
    <name evidence="15" type="ORF">SAMN05444006_10965</name>
</gene>
<feature type="transmembrane region" description="Helical" evidence="10">
    <location>
        <begin position="12"/>
        <end position="32"/>
    </location>
</feature>
<dbReference type="CDD" id="cd00130">
    <property type="entry name" value="PAS"/>
    <property type="match status" value="1"/>
</dbReference>
<dbReference type="CDD" id="cd11386">
    <property type="entry name" value="MCP_signal"/>
    <property type="match status" value="1"/>
</dbReference>
<evidence type="ECO:0000259" key="11">
    <source>
        <dbReference type="PROSITE" id="PS50111"/>
    </source>
</evidence>
<dbReference type="GO" id="GO:0005886">
    <property type="term" value="C:plasma membrane"/>
    <property type="evidence" value="ECO:0007669"/>
    <property type="project" value="UniProtKB-SubCell"/>
</dbReference>
<dbReference type="Gene3D" id="1.10.287.950">
    <property type="entry name" value="Methyl-accepting chemotaxis protein"/>
    <property type="match status" value="1"/>
</dbReference>
<dbReference type="Proteomes" id="UP000634647">
    <property type="component" value="Unassembled WGS sequence"/>
</dbReference>
<sequence>MKITFSSLAVRIPVMFTVSAVILAGIITYSSYQSAKRGLEHEAENRLQAVAASRAKELTTWLRLLTAEVKEMRHSANVHEALDAFNAGWHEIDADPRTYLQKHYVFDNQHPAGSRHKLDAAKDGSSWSQAHAEYHPQFRELKEMRDFSDIFLIDAKADLVYSVFKEADFATNLASGPYADSGLGHAYRAAKDLPEGKVVFVDFTEYAPMNGTPTAFVATRVNNPDGSFAGVLAAQMPEQRLNALAADRTGLGKAGHVALIGGDGRLRNVVVEDGATVSKILDPVQQIPEIKAALSGKSGVNLNGISPETGHAVAFAYAPIDVMGQRWALLAEQSREEFLAEAEMLRDRGLLIMAGAVVAAVIVGLLMARQIVRPLQGVMGAMDRIAAKEYDFEVPYRKGRDESGAIARHLEDFRGKLQANEAAEKMALVKSRAFSGAAAAFMLVDRDLEIIDYNTALKKLFADNIDELRARWPDFDPEKLLGINIDKFHKNPAHQRAILADPANLPYTADITLGETRLQLLIDGIFDDEGEYVGASLEWRDVADTRINSAIMEALRRNQAMMEYDDQFRLRKFNDKFTEVFGWGEEALNKTFEDLFGPNEDTRIGMQRLRDGLSVTRKVERPTKSGGKVSVEVVMNPVFNKQGQLDRIVEIGSDVTRLEVARLKAEAEAMAQAEMQQRVVDDLRKGLSALAEGDLTVALDTPFASEYEEVRRDFNAAREKLEDLVSQLLESSGHINSGAVRIAKASDDLSRRTESQAATLEETSAALHKMTASLKTTAQGAGKADVAVREARKDAETSGEVMNQAVGAMGEIQTSSSQISKIIGVIDNIAFQTNLLALNAGVEAARAGEAGRGFAVVASEVRDLAQRSSEAAKEIEDLISASSGHVNTGVRLVGQAGETLQSVLSAVANLSTLVSGIAAAQEEQSMGLSEISGGANALSEVTQRNASMVDQSTSESHALREQAEQLATLVSRFRLAGGEGAKVDGAKDVRFGAGGAEEGGAAADKARASRRA</sequence>
<dbReference type="SMART" id="SM00283">
    <property type="entry name" value="MA"/>
    <property type="match status" value="1"/>
</dbReference>
<dbReference type="InterPro" id="IPR004089">
    <property type="entry name" value="MCPsignal_dom"/>
</dbReference>
<evidence type="ECO:0000313" key="17">
    <source>
        <dbReference type="Proteomes" id="UP000634647"/>
    </source>
</evidence>
<dbReference type="NCBIfam" id="TIGR00229">
    <property type="entry name" value="sensory_box"/>
    <property type="match status" value="1"/>
</dbReference>
<dbReference type="EMBL" id="FNOB01000009">
    <property type="protein sequence ID" value="SDX04063.1"/>
    <property type="molecule type" value="Genomic_DNA"/>
</dbReference>
<dbReference type="InterPro" id="IPR033479">
    <property type="entry name" value="dCache_1"/>
</dbReference>
<organism evidence="14 17">
    <name type="scientific">Allgaiera indica</name>
    <dbReference type="NCBI Taxonomy" id="765699"/>
    <lineage>
        <taxon>Bacteria</taxon>
        <taxon>Pseudomonadati</taxon>
        <taxon>Pseudomonadota</taxon>
        <taxon>Alphaproteobacteria</taxon>
        <taxon>Rhodobacterales</taxon>
        <taxon>Paracoccaceae</taxon>
        <taxon>Allgaiera</taxon>
    </lineage>
</organism>
<keyword evidence="2" id="KW-1003">Cell membrane</keyword>
<evidence type="ECO:0000256" key="3">
    <source>
        <dbReference type="ARBA" id="ARBA00022500"/>
    </source>
</evidence>
<dbReference type="Gene3D" id="6.10.340.10">
    <property type="match status" value="1"/>
</dbReference>
<evidence type="ECO:0000256" key="10">
    <source>
        <dbReference type="SAM" id="Phobius"/>
    </source>
</evidence>
<feature type="transmembrane region" description="Helical" evidence="10">
    <location>
        <begin position="349"/>
        <end position="368"/>
    </location>
</feature>
<evidence type="ECO:0000256" key="5">
    <source>
        <dbReference type="ARBA" id="ARBA00022989"/>
    </source>
</evidence>
<dbReference type="InterPro" id="IPR035965">
    <property type="entry name" value="PAS-like_dom_sf"/>
</dbReference>
<dbReference type="Pfam" id="PF00015">
    <property type="entry name" value="MCPsignal"/>
    <property type="match status" value="1"/>
</dbReference>
<dbReference type="PANTHER" id="PTHR43531">
    <property type="entry name" value="PROTEIN ICFG"/>
    <property type="match status" value="1"/>
</dbReference>
<feature type="domain" description="Methyl-accepting transducer" evidence="11">
    <location>
        <begin position="731"/>
        <end position="960"/>
    </location>
</feature>
<dbReference type="RefSeq" id="WP_051646229.1">
    <property type="nucleotide sequence ID" value="NZ_BNAB01000008.1"/>
</dbReference>
<keyword evidence="6 10" id="KW-0472">Membrane</keyword>
<dbReference type="FunFam" id="1.10.287.950:FF:000001">
    <property type="entry name" value="Methyl-accepting chemotaxis sensory transducer"/>
    <property type="match status" value="1"/>
</dbReference>
<evidence type="ECO:0000256" key="8">
    <source>
        <dbReference type="PROSITE-ProRule" id="PRU00284"/>
    </source>
</evidence>
<evidence type="ECO:0000259" key="12">
    <source>
        <dbReference type="PROSITE" id="PS50113"/>
    </source>
</evidence>
<dbReference type="InterPro" id="IPR003660">
    <property type="entry name" value="HAMP_dom"/>
</dbReference>
<dbReference type="Proteomes" id="UP000199541">
    <property type="component" value="Unassembled WGS sequence"/>
</dbReference>
<dbReference type="PANTHER" id="PTHR43531:SF11">
    <property type="entry name" value="METHYL-ACCEPTING CHEMOTAXIS PROTEIN 3"/>
    <property type="match status" value="1"/>
</dbReference>
<evidence type="ECO:0000313" key="14">
    <source>
        <dbReference type="EMBL" id="GHE02052.1"/>
    </source>
</evidence>
<dbReference type="PRINTS" id="PR00260">
    <property type="entry name" value="CHEMTRNSDUCR"/>
</dbReference>
<dbReference type="GO" id="GO:0007165">
    <property type="term" value="P:signal transduction"/>
    <property type="evidence" value="ECO:0007669"/>
    <property type="project" value="UniProtKB-KW"/>
</dbReference>
<evidence type="ECO:0000313" key="15">
    <source>
        <dbReference type="EMBL" id="SDX04063.1"/>
    </source>
</evidence>
<dbReference type="InterPro" id="IPR013656">
    <property type="entry name" value="PAS_4"/>
</dbReference>
<dbReference type="CDD" id="cd06225">
    <property type="entry name" value="HAMP"/>
    <property type="match status" value="1"/>
</dbReference>
<reference evidence="15 16" key="2">
    <citation type="submission" date="2016-10" db="EMBL/GenBank/DDBJ databases">
        <authorList>
            <person name="Varghese N."/>
            <person name="Submissions S."/>
        </authorList>
    </citation>
    <scope>NUCLEOTIDE SEQUENCE [LARGE SCALE GENOMIC DNA]</scope>
    <source>
        <strain evidence="15 16">DSM 24802</strain>
    </source>
</reference>
<dbReference type="GO" id="GO:0004888">
    <property type="term" value="F:transmembrane signaling receptor activity"/>
    <property type="evidence" value="ECO:0007669"/>
    <property type="project" value="InterPro"/>
</dbReference>
<name>A0AAN4URA5_9RHOB</name>
<dbReference type="PROSITE" id="PS50885">
    <property type="entry name" value="HAMP"/>
    <property type="match status" value="2"/>
</dbReference>
<keyword evidence="5 10" id="KW-1133">Transmembrane helix</keyword>
<dbReference type="InterPro" id="IPR004090">
    <property type="entry name" value="Chemotax_Me-accpt_rcpt"/>
</dbReference>
<comment type="subcellular location">
    <subcellularLocation>
        <location evidence="1">Cell membrane</location>
        <topology evidence="1">Multi-pass membrane protein</topology>
    </subcellularLocation>
</comment>
<keyword evidence="8" id="KW-0807">Transducer</keyword>
<evidence type="ECO:0000256" key="1">
    <source>
        <dbReference type="ARBA" id="ARBA00004651"/>
    </source>
</evidence>
<feature type="domain" description="PAC" evidence="12">
    <location>
        <begin position="613"/>
        <end position="667"/>
    </location>
</feature>
<dbReference type="Pfam" id="PF08448">
    <property type="entry name" value="PAS_4"/>
    <property type="match status" value="1"/>
</dbReference>
<dbReference type="AlphaFoldDB" id="A0AAN4URA5"/>
<evidence type="ECO:0000256" key="9">
    <source>
        <dbReference type="SAM" id="MobiDB-lite"/>
    </source>
</evidence>
<comment type="caution">
    <text evidence="14">The sequence shown here is derived from an EMBL/GenBank/DDBJ whole genome shotgun (WGS) entry which is preliminary data.</text>
</comment>
<dbReference type="PROSITE" id="PS50111">
    <property type="entry name" value="CHEMOTAXIS_TRANSDUC_2"/>
    <property type="match status" value="1"/>
</dbReference>
<keyword evidence="16" id="KW-1185">Reference proteome</keyword>
<feature type="domain" description="HAMP" evidence="13">
    <location>
        <begin position="369"/>
        <end position="422"/>
    </location>
</feature>
<accession>A0AAN4URA5</accession>
<dbReference type="InterPro" id="IPR051310">
    <property type="entry name" value="MCP_chemotaxis"/>
</dbReference>
<evidence type="ECO:0000259" key="13">
    <source>
        <dbReference type="PROSITE" id="PS50885"/>
    </source>
</evidence>
<proteinExistence type="inferred from homology"/>
<dbReference type="Pfam" id="PF00672">
    <property type="entry name" value="HAMP"/>
    <property type="match status" value="1"/>
</dbReference>
<keyword evidence="4 10" id="KW-0812">Transmembrane</keyword>
<dbReference type="SUPFAM" id="SSF58104">
    <property type="entry name" value="Methyl-accepting chemotaxis protein (MCP) signaling domain"/>
    <property type="match status" value="1"/>
</dbReference>